<comment type="subcellular location">
    <subcellularLocation>
        <location evidence="1">Membrane</location>
        <topology evidence="1">Multi-pass membrane protein</topology>
    </subcellularLocation>
</comment>
<evidence type="ECO:0000256" key="5">
    <source>
        <dbReference type="SAM" id="Phobius"/>
    </source>
</evidence>
<comment type="caution">
    <text evidence="6">The sequence shown here is derived from an EMBL/GenBank/DDBJ whole genome shotgun (WGS) entry which is preliminary data.</text>
</comment>
<accession>A0A7J7MGD9</accession>
<dbReference type="GO" id="GO:0016020">
    <property type="term" value="C:membrane"/>
    <property type="evidence" value="ECO:0007669"/>
    <property type="project" value="UniProtKB-SubCell"/>
</dbReference>
<dbReference type="PANTHER" id="PTHR47720:SF1">
    <property type="entry name" value="AQUAPORIN SIP2-1-RELATED"/>
    <property type="match status" value="1"/>
</dbReference>
<dbReference type="AlphaFoldDB" id="A0A7J7MGD9"/>
<protein>
    <submittedName>
        <fullName evidence="6">Uncharacterized protein</fullName>
    </submittedName>
</protein>
<dbReference type="EMBL" id="JACGCM010001546">
    <property type="protein sequence ID" value="KAF6153983.1"/>
    <property type="molecule type" value="Genomic_DNA"/>
</dbReference>
<keyword evidence="2 5" id="KW-0812">Transmembrane</keyword>
<dbReference type="PANTHER" id="PTHR47720">
    <property type="entry name" value="AQUAPORIN SIP2-1-RELATED"/>
    <property type="match status" value="1"/>
</dbReference>
<reference evidence="6 7" key="1">
    <citation type="journal article" date="2020" name="IScience">
        <title>Genome Sequencing of the Endangered Kingdonia uniflora (Circaeasteraceae, Ranunculales) Reveals Potential Mechanisms of Evolutionary Specialization.</title>
        <authorList>
            <person name="Sun Y."/>
            <person name="Deng T."/>
            <person name="Zhang A."/>
            <person name="Moore M.J."/>
            <person name="Landis J.B."/>
            <person name="Lin N."/>
            <person name="Zhang H."/>
            <person name="Zhang X."/>
            <person name="Huang J."/>
            <person name="Zhang X."/>
            <person name="Sun H."/>
            <person name="Wang H."/>
        </authorList>
    </citation>
    <scope>NUCLEOTIDE SEQUENCE [LARGE SCALE GENOMIC DNA]</scope>
    <source>
        <strain evidence="6">TB1705</strain>
        <tissue evidence="6">Leaf</tissue>
    </source>
</reference>
<dbReference type="GO" id="GO:0015267">
    <property type="term" value="F:channel activity"/>
    <property type="evidence" value="ECO:0007669"/>
    <property type="project" value="InterPro"/>
</dbReference>
<dbReference type="InterPro" id="IPR044226">
    <property type="entry name" value="SIP2-1-like"/>
</dbReference>
<keyword evidence="3 5" id="KW-1133">Transmembrane helix</keyword>
<evidence type="ECO:0000256" key="3">
    <source>
        <dbReference type="ARBA" id="ARBA00022989"/>
    </source>
</evidence>
<evidence type="ECO:0000313" key="7">
    <source>
        <dbReference type="Proteomes" id="UP000541444"/>
    </source>
</evidence>
<evidence type="ECO:0000256" key="2">
    <source>
        <dbReference type="ARBA" id="ARBA00022692"/>
    </source>
</evidence>
<dbReference type="SUPFAM" id="SSF81338">
    <property type="entry name" value="Aquaporin-like"/>
    <property type="match status" value="1"/>
</dbReference>
<evidence type="ECO:0000256" key="4">
    <source>
        <dbReference type="ARBA" id="ARBA00023136"/>
    </source>
</evidence>
<keyword evidence="4 5" id="KW-0472">Membrane</keyword>
<feature type="transmembrane region" description="Helical" evidence="5">
    <location>
        <begin position="46"/>
        <end position="68"/>
    </location>
</feature>
<name>A0A7J7MGD9_9MAGN</name>
<dbReference type="InterPro" id="IPR023271">
    <property type="entry name" value="Aquaporin-like"/>
</dbReference>
<gene>
    <name evidence="6" type="ORF">GIB67_037687</name>
</gene>
<proteinExistence type="predicted"/>
<organism evidence="6 7">
    <name type="scientific">Kingdonia uniflora</name>
    <dbReference type="NCBI Taxonomy" id="39325"/>
    <lineage>
        <taxon>Eukaryota</taxon>
        <taxon>Viridiplantae</taxon>
        <taxon>Streptophyta</taxon>
        <taxon>Embryophyta</taxon>
        <taxon>Tracheophyta</taxon>
        <taxon>Spermatophyta</taxon>
        <taxon>Magnoliopsida</taxon>
        <taxon>Ranunculales</taxon>
        <taxon>Circaeasteraceae</taxon>
        <taxon>Kingdonia</taxon>
    </lineage>
</organism>
<dbReference type="OrthoDB" id="1580043at2759"/>
<evidence type="ECO:0000256" key="1">
    <source>
        <dbReference type="ARBA" id="ARBA00004141"/>
    </source>
</evidence>
<dbReference type="Proteomes" id="UP000541444">
    <property type="component" value="Unassembled WGS sequence"/>
</dbReference>
<sequence length="123" mass="13065">MHDQSQRVWSLLSTGAAVYVAGSSTKMPTNIFSAWLSNISKGGSYNLLMLLSSAISGSFSGFLFTVCIRIPAQVLGSITEVKLILQTFPEVSHGPCLNVDLHHGALIEGLLTFVIISISLGLA</sequence>
<evidence type="ECO:0000313" key="6">
    <source>
        <dbReference type="EMBL" id="KAF6153983.1"/>
    </source>
</evidence>
<keyword evidence="7" id="KW-1185">Reference proteome</keyword>